<dbReference type="Proteomes" id="UP000279236">
    <property type="component" value="Unassembled WGS sequence"/>
</dbReference>
<keyword evidence="1" id="KW-1133">Transmembrane helix</keyword>
<feature type="transmembrane region" description="Helical" evidence="1">
    <location>
        <begin position="143"/>
        <end position="165"/>
    </location>
</feature>
<gene>
    <name evidence="2" type="ORF">EHS24_009308</name>
</gene>
<evidence type="ECO:0000313" key="3">
    <source>
        <dbReference type="Proteomes" id="UP000279236"/>
    </source>
</evidence>
<feature type="transmembrane region" description="Helical" evidence="1">
    <location>
        <begin position="93"/>
        <end position="113"/>
    </location>
</feature>
<dbReference type="RefSeq" id="XP_028474765.1">
    <property type="nucleotide sequence ID" value="XM_028624597.1"/>
</dbReference>
<protein>
    <recommendedName>
        <fullName evidence="4">MARVEL domain-containing protein</fullName>
    </recommendedName>
</protein>
<proteinExistence type="predicted"/>
<evidence type="ECO:0000256" key="1">
    <source>
        <dbReference type="SAM" id="Phobius"/>
    </source>
</evidence>
<keyword evidence="1" id="KW-0472">Membrane</keyword>
<organism evidence="2 3">
    <name type="scientific">Apiotrichum porosum</name>
    <dbReference type="NCBI Taxonomy" id="105984"/>
    <lineage>
        <taxon>Eukaryota</taxon>
        <taxon>Fungi</taxon>
        <taxon>Dikarya</taxon>
        <taxon>Basidiomycota</taxon>
        <taxon>Agaricomycotina</taxon>
        <taxon>Tremellomycetes</taxon>
        <taxon>Trichosporonales</taxon>
        <taxon>Trichosporonaceae</taxon>
        <taxon>Apiotrichum</taxon>
    </lineage>
</organism>
<evidence type="ECO:0000313" key="2">
    <source>
        <dbReference type="EMBL" id="RSH79656.1"/>
    </source>
</evidence>
<sequence>MSYSSPISPLVLRKHKVTRATEDASGILVSALTFSLTLGGMCSAIQWDVYYWMQVLPMMLEIILTGVALIYFTASLVVTFAKPRSWFTSLLSDLFWLIPALVIGIGFASYYAWTIHHYPKCGLGGSYSSLQGSARFTICDLTIAGMAFSWLFVVVVGAILTLRFVRYARLRAPIKMTLVGLAWYEPTDDPEVTPKALEETQTTPPPFKA</sequence>
<evidence type="ECO:0008006" key="4">
    <source>
        <dbReference type="Google" id="ProtNLM"/>
    </source>
</evidence>
<accession>A0A427XLC6</accession>
<keyword evidence="1" id="KW-0812">Transmembrane</keyword>
<feature type="transmembrane region" description="Helical" evidence="1">
    <location>
        <begin position="24"/>
        <end position="47"/>
    </location>
</feature>
<keyword evidence="3" id="KW-1185">Reference proteome</keyword>
<dbReference type="EMBL" id="RSCE01000009">
    <property type="protein sequence ID" value="RSH79656.1"/>
    <property type="molecule type" value="Genomic_DNA"/>
</dbReference>
<name>A0A427XLC6_9TREE</name>
<feature type="transmembrane region" description="Helical" evidence="1">
    <location>
        <begin position="59"/>
        <end position="81"/>
    </location>
</feature>
<dbReference type="GeneID" id="39593851"/>
<dbReference type="AlphaFoldDB" id="A0A427XLC6"/>
<comment type="caution">
    <text evidence="2">The sequence shown here is derived from an EMBL/GenBank/DDBJ whole genome shotgun (WGS) entry which is preliminary data.</text>
</comment>
<reference evidence="2 3" key="1">
    <citation type="submission" date="2018-11" db="EMBL/GenBank/DDBJ databases">
        <title>Genome sequence of Apiotrichum porosum DSM 27194.</title>
        <authorList>
            <person name="Aliyu H."/>
            <person name="Gorte O."/>
            <person name="Ochsenreither K."/>
        </authorList>
    </citation>
    <scope>NUCLEOTIDE SEQUENCE [LARGE SCALE GENOMIC DNA]</scope>
    <source>
        <strain evidence="2 3">DSM 27194</strain>
    </source>
</reference>